<dbReference type="Gene3D" id="3.90.570.10">
    <property type="entry name" value="Amyloidogenic glycoprotein, heparin-binding domain"/>
    <property type="match status" value="1"/>
</dbReference>
<dbReference type="Gene3D" id="3.30.1490.140">
    <property type="entry name" value="Amyloidogenic glycoprotein, copper-binding domain"/>
    <property type="match status" value="1"/>
</dbReference>
<dbReference type="SUPFAM" id="SSF89811">
    <property type="entry name" value="Amyloid beta a4 protein copper binding domain (domain 2)"/>
    <property type="match status" value="1"/>
</dbReference>
<evidence type="ECO:0000256" key="2">
    <source>
        <dbReference type="ARBA" id="ARBA00022692"/>
    </source>
</evidence>
<dbReference type="InterPro" id="IPR008155">
    <property type="entry name" value="Amyloid_glyco"/>
</dbReference>
<feature type="domain" description="E2" evidence="15">
    <location>
        <begin position="290"/>
        <end position="481"/>
    </location>
</feature>
<dbReference type="InterPro" id="IPR015849">
    <property type="entry name" value="Amyloid_glyco_heparin-bd"/>
</dbReference>
<evidence type="ECO:0000256" key="7">
    <source>
        <dbReference type="ARBA" id="ARBA00023136"/>
    </source>
</evidence>
<dbReference type="Gene3D" id="2.30.29.30">
    <property type="entry name" value="Pleckstrin-homology domain (PH domain)/Phosphotyrosine-binding domain (PTB)"/>
    <property type="match status" value="1"/>
</dbReference>
<dbReference type="InterPro" id="IPR019745">
    <property type="entry name" value="Amyloid_glyco_intracell_CS"/>
</dbReference>
<dbReference type="Ensembl" id="ENSPKIT00000019862.1">
    <property type="protein sequence ID" value="ENSPKIP00000038866.1"/>
    <property type="gene ID" value="ENSPKIG00000016331.1"/>
</dbReference>
<dbReference type="GO" id="GO:0046914">
    <property type="term" value="F:transition metal ion binding"/>
    <property type="evidence" value="ECO:0007669"/>
    <property type="project" value="InterPro"/>
</dbReference>
<reference evidence="16" key="1">
    <citation type="submission" date="2025-08" db="UniProtKB">
        <authorList>
            <consortium name="Ensembl"/>
        </authorList>
    </citation>
    <scope>IDENTIFICATION</scope>
</reference>
<dbReference type="PROSITE" id="PS00320">
    <property type="entry name" value="APP_INTRA"/>
    <property type="match status" value="1"/>
</dbReference>
<dbReference type="InterPro" id="IPR019744">
    <property type="entry name" value="APP_CUBD_CS"/>
</dbReference>
<organism evidence="16 17">
    <name type="scientific">Paramormyrops kingsleyae</name>
    <dbReference type="NCBI Taxonomy" id="1676925"/>
    <lineage>
        <taxon>Eukaryota</taxon>
        <taxon>Metazoa</taxon>
        <taxon>Chordata</taxon>
        <taxon>Craniata</taxon>
        <taxon>Vertebrata</taxon>
        <taxon>Euteleostomi</taxon>
        <taxon>Actinopterygii</taxon>
        <taxon>Neopterygii</taxon>
        <taxon>Teleostei</taxon>
        <taxon>Osteoglossocephala</taxon>
        <taxon>Osteoglossomorpha</taxon>
        <taxon>Osteoglossiformes</taxon>
        <taxon>Mormyridae</taxon>
        <taxon>Paramormyrops</taxon>
    </lineage>
</organism>
<dbReference type="Pfam" id="PF12925">
    <property type="entry name" value="APP_E2"/>
    <property type="match status" value="1"/>
</dbReference>
<keyword evidence="4" id="KW-0732">Signal</keyword>
<dbReference type="GO" id="GO:0016020">
    <property type="term" value="C:membrane"/>
    <property type="evidence" value="ECO:0007669"/>
    <property type="project" value="UniProtKB-SubCell"/>
</dbReference>
<comment type="caution">
    <text evidence="10">Lacks conserved residue(s) required for the propagation of feature annotation.</text>
</comment>
<dbReference type="PANTHER" id="PTHR23103:SF14">
    <property type="entry name" value="AMYLOID BETA PRECURSOR LIKE PROTEIN 2"/>
    <property type="match status" value="1"/>
</dbReference>
<accession>A0A3B3T988</accession>
<evidence type="ECO:0000256" key="13">
    <source>
        <dbReference type="SAM" id="Phobius"/>
    </source>
</evidence>
<evidence type="ECO:0000259" key="14">
    <source>
        <dbReference type="PROSITE" id="PS51869"/>
    </source>
</evidence>
<dbReference type="GO" id="GO:0007409">
    <property type="term" value="P:axonogenesis"/>
    <property type="evidence" value="ECO:0007669"/>
    <property type="project" value="TreeGrafter"/>
</dbReference>
<dbReference type="CDD" id="cd21709">
    <property type="entry name" value="JMTM_APLP2"/>
    <property type="match status" value="1"/>
</dbReference>
<dbReference type="PROSITE" id="PS00319">
    <property type="entry name" value="APP_CUBD"/>
    <property type="match status" value="1"/>
</dbReference>
<keyword evidence="3" id="KW-0479">Metal-binding</keyword>
<feature type="disulfide bond" evidence="10">
    <location>
        <begin position="167"/>
        <end position="197"/>
    </location>
</feature>
<dbReference type="FunFam" id="1.20.120.770:FF:000001">
    <property type="entry name" value="Amyloid beta A4 protein-like isoform 1"/>
    <property type="match status" value="1"/>
</dbReference>
<dbReference type="PANTHER" id="PTHR23103">
    <property type="entry name" value="ALZHEIMER'S DISEASE BETA-AMYLOID RELATED"/>
    <property type="match status" value="1"/>
</dbReference>
<dbReference type="AlphaFoldDB" id="A0A3B3T988"/>
<feature type="disulfide bond" evidence="10">
    <location>
        <begin position="181"/>
        <end position="209"/>
    </location>
</feature>
<keyword evidence="9" id="KW-0325">Glycoprotein</keyword>
<dbReference type="PRINTS" id="PR00203">
    <property type="entry name" value="AMYLOIDA4"/>
</dbReference>
<evidence type="ECO:0000259" key="15">
    <source>
        <dbReference type="PROSITE" id="PS51870"/>
    </source>
</evidence>
<name>A0A3B3T988_9TELE</name>
<dbReference type="GeneTree" id="ENSGT00530000063252"/>
<sequence length="651" mass="73692">GQCLTAPACLHSQRLAILPLLSLSPPPSMLSSLFRGLCSPALAANAGTGFAVAEPQVAMFCGKLNMHVNIQTGRWEPDLSGTKTCMGSKEALLQYCQEMYPELQITNVVEANEPVKIENWCKKDKKQCKGHTHIVVPFKCLVGEFVSDVLLVPEKCRFFHKEGMDVCVSHQQWHGVSKEACAKSGMVLHSYGMLLPCGVDKFHGTEYVCCPPTHTPAQEQPTRKVEEVEDDEDEGDEEEDEEEEEETDYADYEGDNDEEKESKEKNRESPPADSSLQEVKVPPTPQPTDEVDVYFETPADDKEHSRFQRAKEQLEIRHRNRMERLRKEWEDAELQAKNLPKTERQTLLQHFQAMVESLEEEAASEKQQLVETHLARVEAMLNDRRRIALENYLAALQADPPRPHRILQVLRRYVRAENKDRQHTIRHYQHVLAVDPDKAAQMKSQVMTHLHVIEERMNQSLSLLYKVPYVAEEIQDEIDELLQEQKADMDQFLSSISESQPDVTVSSEVTVARAGLEGEPYRPFQVDTLGSGISGLDGLIGAEERVINSKGKMNNDVVSDSLPHLSESYRPLGEEFSFGSSALIGLLVIVVAIATVIVISLVMLRKRQYGTISHGIVEIDPMLSPEERHLNKMQNHGYENPTYKYLEQMQI</sequence>
<dbReference type="InterPro" id="IPR011178">
    <property type="entry name" value="Amyloid_glyco_Cu-bd"/>
</dbReference>
<dbReference type="InterPro" id="IPR024329">
    <property type="entry name" value="Amyloid_glyco_E2_domain"/>
</dbReference>
<dbReference type="InterPro" id="IPR011993">
    <property type="entry name" value="PH-like_dom_sf"/>
</dbReference>
<dbReference type="GO" id="GO:0008201">
    <property type="term" value="F:heparin binding"/>
    <property type="evidence" value="ECO:0007669"/>
    <property type="project" value="UniProtKB-UniRule"/>
</dbReference>
<dbReference type="InterPro" id="IPR019543">
    <property type="entry name" value="APP_amyloid_C"/>
</dbReference>
<dbReference type="InterPro" id="IPR036669">
    <property type="entry name" value="Amyloid_Cu-bd_sf"/>
</dbReference>
<evidence type="ECO:0000256" key="3">
    <source>
        <dbReference type="ARBA" id="ARBA00022723"/>
    </source>
</evidence>
<evidence type="ECO:0000256" key="1">
    <source>
        <dbReference type="ARBA" id="ARBA00004479"/>
    </source>
</evidence>
<dbReference type="SUPFAM" id="SSF109843">
    <property type="entry name" value="CAPPD, an extracellular domain of amyloid beta A4 protein"/>
    <property type="match status" value="1"/>
</dbReference>
<evidence type="ECO:0000256" key="5">
    <source>
        <dbReference type="ARBA" id="ARBA00022989"/>
    </source>
</evidence>
<dbReference type="InterPro" id="IPR036176">
    <property type="entry name" value="E2_sf"/>
</dbReference>
<keyword evidence="2 13" id="KW-0812">Transmembrane</keyword>
<feature type="domain" description="E1" evidence="14">
    <location>
        <begin position="51"/>
        <end position="212"/>
    </location>
</feature>
<feature type="coiled-coil region" evidence="11">
    <location>
        <begin position="348"/>
        <end position="375"/>
    </location>
</feature>
<evidence type="ECO:0000256" key="9">
    <source>
        <dbReference type="ARBA" id="ARBA00023180"/>
    </source>
</evidence>
<keyword evidence="17" id="KW-1185">Reference proteome</keyword>
<dbReference type="Gene3D" id="1.20.120.770">
    <property type="entry name" value="Amyloid precursor protein, E2 domain"/>
    <property type="match status" value="1"/>
</dbReference>
<dbReference type="GO" id="GO:0012505">
    <property type="term" value="C:endomembrane system"/>
    <property type="evidence" value="ECO:0007669"/>
    <property type="project" value="UniProtKB-ARBA"/>
</dbReference>
<dbReference type="Pfam" id="PF10515">
    <property type="entry name" value="APP_amyloid"/>
    <property type="match status" value="1"/>
</dbReference>
<feature type="disulfide bond" evidence="10">
    <location>
        <begin position="96"/>
        <end position="140"/>
    </location>
</feature>
<feature type="region of interest" description="Disordered" evidence="12">
    <location>
        <begin position="213"/>
        <end position="291"/>
    </location>
</feature>
<dbReference type="SMART" id="SM00006">
    <property type="entry name" value="A4_EXTRA"/>
    <property type="match status" value="1"/>
</dbReference>
<keyword evidence="6" id="KW-0186">Copper</keyword>
<evidence type="ECO:0000256" key="4">
    <source>
        <dbReference type="ARBA" id="ARBA00022729"/>
    </source>
</evidence>
<feature type="disulfide bond" evidence="10">
    <location>
        <begin position="156"/>
        <end position="210"/>
    </location>
</feature>
<dbReference type="InterPro" id="IPR008154">
    <property type="entry name" value="Amyloid_glyco_extra"/>
</dbReference>
<dbReference type="GO" id="GO:0007417">
    <property type="term" value="P:central nervous system development"/>
    <property type="evidence" value="ECO:0007669"/>
    <property type="project" value="TreeGrafter"/>
</dbReference>
<feature type="compositionally biased region" description="Acidic residues" evidence="12">
    <location>
        <begin position="227"/>
        <end position="259"/>
    </location>
</feature>
<keyword evidence="5 13" id="KW-1133">Transmembrane helix</keyword>
<evidence type="ECO:0000256" key="8">
    <source>
        <dbReference type="ARBA" id="ARBA00023157"/>
    </source>
</evidence>
<dbReference type="Gene3D" id="6.10.250.1670">
    <property type="match status" value="1"/>
</dbReference>
<evidence type="ECO:0000256" key="6">
    <source>
        <dbReference type="ARBA" id="ARBA00023008"/>
    </source>
</evidence>
<comment type="similarity">
    <text evidence="10">Belongs to the APP family.</text>
</comment>
<dbReference type="Pfam" id="PF02177">
    <property type="entry name" value="APP_N"/>
    <property type="match status" value="1"/>
</dbReference>
<comment type="subcellular location">
    <subcellularLocation>
        <location evidence="1">Membrane</location>
        <topology evidence="1">Single-pass type I membrane protein</topology>
    </subcellularLocation>
</comment>
<evidence type="ECO:0000256" key="12">
    <source>
        <dbReference type="SAM" id="MobiDB-lite"/>
    </source>
</evidence>
<feature type="compositionally biased region" description="Basic and acidic residues" evidence="12">
    <location>
        <begin position="260"/>
        <end position="270"/>
    </location>
</feature>
<feature type="transmembrane region" description="Helical" evidence="13">
    <location>
        <begin position="582"/>
        <end position="604"/>
    </location>
</feature>
<reference evidence="16" key="2">
    <citation type="submission" date="2025-09" db="UniProtKB">
        <authorList>
            <consortium name="Ensembl"/>
        </authorList>
    </citation>
    <scope>IDENTIFICATION</scope>
</reference>
<proteinExistence type="inferred from homology"/>
<keyword evidence="7 13" id="KW-0472">Membrane</keyword>
<evidence type="ECO:0000313" key="17">
    <source>
        <dbReference type="Proteomes" id="UP000261540"/>
    </source>
</evidence>
<protein>
    <submittedName>
        <fullName evidence="16">Amyloid beta (A4) precursor-like protein 2</fullName>
    </submittedName>
</protein>
<evidence type="ECO:0000256" key="10">
    <source>
        <dbReference type="PROSITE-ProRule" id="PRU01217"/>
    </source>
</evidence>
<dbReference type="Proteomes" id="UP000261540">
    <property type="component" value="Unplaced"/>
</dbReference>
<dbReference type="Pfam" id="PF12924">
    <property type="entry name" value="APP_Cu_bd"/>
    <property type="match status" value="1"/>
</dbReference>
<evidence type="ECO:0000256" key="11">
    <source>
        <dbReference type="SAM" id="Coils"/>
    </source>
</evidence>
<feature type="disulfide bond" evidence="10">
    <location>
        <begin position="121"/>
        <end position="128"/>
    </location>
</feature>
<dbReference type="InterPro" id="IPR036454">
    <property type="entry name" value="Amyloid_glyco_heparin-bd_sf"/>
</dbReference>
<evidence type="ECO:0000313" key="16">
    <source>
        <dbReference type="Ensembl" id="ENSPKIP00000038866.1"/>
    </source>
</evidence>
<feature type="region of interest" description="CuBD subdomain" evidence="10">
    <location>
        <begin position="154"/>
        <end position="212"/>
    </location>
</feature>
<feature type="region of interest" description="GFLD subdomain" evidence="10">
    <location>
        <begin position="51"/>
        <end position="146"/>
    </location>
</feature>
<dbReference type="FunFam" id="3.90.570.10:FF:000001">
    <property type="entry name" value="Amyloid beta A4 protein"/>
    <property type="match status" value="1"/>
</dbReference>
<keyword evidence="8 10" id="KW-1015">Disulfide bond</keyword>
<dbReference type="PROSITE" id="PS51869">
    <property type="entry name" value="APP_E1"/>
    <property type="match status" value="1"/>
</dbReference>
<dbReference type="PROSITE" id="PS51870">
    <property type="entry name" value="APP_E2"/>
    <property type="match status" value="1"/>
</dbReference>
<keyword evidence="11" id="KW-0175">Coiled coil</keyword>
<dbReference type="SUPFAM" id="SSF56491">
    <property type="entry name" value="A heparin-binding domain"/>
    <property type="match status" value="1"/>
</dbReference>